<accession>A0ACB8RF50</accession>
<protein>
    <submittedName>
        <fullName evidence="1">Uncharacterized protein</fullName>
    </submittedName>
</protein>
<name>A0ACB8RF50_9AGAM</name>
<gene>
    <name evidence="1" type="ORF">FA95DRAFT_562977</name>
</gene>
<evidence type="ECO:0000313" key="1">
    <source>
        <dbReference type="EMBL" id="KAI0042509.1"/>
    </source>
</evidence>
<reference evidence="1" key="2">
    <citation type="journal article" date="2022" name="New Phytol.">
        <title>Evolutionary transition to the ectomycorrhizal habit in the genomes of a hyperdiverse lineage of mushroom-forming fungi.</title>
        <authorList>
            <person name="Looney B."/>
            <person name="Miyauchi S."/>
            <person name="Morin E."/>
            <person name="Drula E."/>
            <person name="Courty P.E."/>
            <person name="Kohler A."/>
            <person name="Kuo A."/>
            <person name="LaButti K."/>
            <person name="Pangilinan J."/>
            <person name="Lipzen A."/>
            <person name="Riley R."/>
            <person name="Andreopoulos W."/>
            <person name="He G."/>
            <person name="Johnson J."/>
            <person name="Nolan M."/>
            <person name="Tritt A."/>
            <person name="Barry K.W."/>
            <person name="Grigoriev I.V."/>
            <person name="Nagy L.G."/>
            <person name="Hibbett D."/>
            <person name="Henrissat B."/>
            <person name="Matheny P.B."/>
            <person name="Labbe J."/>
            <person name="Martin F.M."/>
        </authorList>
    </citation>
    <scope>NUCLEOTIDE SEQUENCE</scope>
    <source>
        <strain evidence="1">FP105234-sp</strain>
    </source>
</reference>
<reference evidence="1" key="1">
    <citation type="submission" date="2021-02" db="EMBL/GenBank/DDBJ databases">
        <authorList>
            <consortium name="DOE Joint Genome Institute"/>
            <person name="Ahrendt S."/>
            <person name="Looney B.P."/>
            <person name="Miyauchi S."/>
            <person name="Morin E."/>
            <person name="Drula E."/>
            <person name="Courty P.E."/>
            <person name="Chicoki N."/>
            <person name="Fauchery L."/>
            <person name="Kohler A."/>
            <person name="Kuo A."/>
            <person name="Labutti K."/>
            <person name="Pangilinan J."/>
            <person name="Lipzen A."/>
            <person name="Riley R."/>
            <person name="Andreopoulos W."/>
            <person name="He G."/>
            <person name="Johnson J."/>
            <person name="Barry K.W."/>
            <person name="Grigoriev I.V."/>
            <person name="Nagy L."/>
            <person name="Hibbett D."/>
            <person name="Henrissat B."/>
            <person name="Matheny P.B."/>
            <person name="Labbe J."/>
            <person name="Martin F."/>
        </authorList>
    </citation>
    <scope>NUCLEOTIDE SEQUENCE</scope>
    <source>
        <strain evidence="1">FP105234-sp</strain>
    </source>
</reference>
<sequence length="239" mass="26569">MNAGHVGDATSDTGVRRLANEMECWRGVEAGRMKRLKEREDGKSVTCVRSSSSHADNGAVSGADNDIGTNGTRLGFSVDSAEITDGVGVDGDHARDKGQCCRIQDRGFVEDVQSRSKFRSLRSKDLGCRAPRPSRSSVRRHEDARRGVKLESRQRIELMSIGVQGGPGRSFLAEGHEGRREVGFGWEVGDRRSGSWHKGRGIHIEDRQRDDSRSSDRLGGVEMEVRARERRIQLWRRLG</sequence>
<evidence type="ECO:0000313" key="2">
    <source>
        <dbReference type="Proteomes" id="UP000814033"/>
    </source>
</evidence>
<keyword evidence="2" id="KW-1185">Reference proteome</keyword>
<dbReference type="EMBL" id="MU276063">
    <property type="protein sequence ID" value="KAI0042509.1"/>
    <property type="molecule type" value="Genomic_DNA"/>
</dbReference>
<organism evidence="1 2">
    <name type="scientific">Auriscalpium vulgare</name>
    <dbReference type="NCBI Taxonomy" id="40419"/>
    <lineage>
        <taxon>Eukaryota</taxon>
        <taxon>Fungi</taxon>
        <taxon>Dikarya</taxon>
        <taxon>Basidiomycota</taxon>
        <taxon>Agaricomycotina</taxon>
        <taxon>Agaricomycetes</taxon>
        <taxon>Russulales</taxon>
        <taxon>Auriscalpiaceae</taxon>
        <taxon>Auriscalpium</taxon>
    </lineage>
</organism>
<comment type="caution">
    <text evidence="1">The sequence shown here is derived from an EMBL/GenBank/DDBJ whole genome shotgun (WGS) entry which is preliminary data.</text>
</comment>
<proteinExistence type="predicted"/>
<dbReference type="Proteomes" id="UP000814033">
    <property type="component" value="Unassembled WGS sequence"/>
</dbReference>